<sequence>MENLWLQWQQANANSFFERMYGTLDSDMTTDGSGAGDQIVLLDLGCGKGSVPRTSLLQVASAFSRCYKLIRVDPQDTSVTRISSSTIVIPLSVPEALRRMQLIASTLEPEMACFIVRDELGRNVGHGAEVSAFADATMRHVCRRAVAALNNKVEKLEEPKFKVMHVHAQGHTKDLGPRDIIPDSFFFVRAHGDGEEPPVTFVHVNGLRFEGRNAQLDTRIERVGRLLVDLIKEFSEPSYQTKMSKAEDKATLQKLIREVHLRVLKLHDFPVQGADARLQQELVMQMQGFLHTGMVTPESSVLGNQTLELSGYSRMPRLPLRKGPKGGDASAGEPIASAPSSRPAWKRTSRATVVVLLRHGQREDYVALGEKRGQDWVAQTPRPWDPMLAESGRKQAQAAGKRIREVLEDNGLPAPSRIFTSPYVRCVETGQIVAQEFGIANMLVEDGLMEAVCEAWMRQWAVPGAEGRWGGPEHAMMSEDAMSNWLPTVQGPEYGAAWLRPEALGGITGLIWTPTQMADGMGGPGVSMVNAKHKGCISMRGRGYCWGNFERKEDMEQRVLDTIQARAAQNPGRTMIFVSHGGPTMHAYKGLTGNGVPKGSGGMASLSVLRKLPSRSWHWDALLSNDAQHSEAFQEGVR</sequence>
<dbReference type="InterPro" id="IPR013078">
    <property type="entry name" value="His_Pase_superF_clade-1"/>
</dbReference>
<organism evidence="2">
    <name type="scientific">Alexandrium catenella</name>
    <name type="common">Red tide dinoflagellate</name>
    <name type="synonym">Gonyaulax catenella</name>
    <dbReference type="NCBI Taxonomy" id="2925"/>
    <lineage>
        <taxon>Eukaryota</taxon>
        <taxon>Sar</taxon>
        <taxon>Alveolata</taxon>
        <taxon>Dinophyceae</taxon>
        <taxon>Gonyaulacales</taxon>
        <taxon>Pyrocystaceae</taxon>
        <taxon>Alexandrium</taxon>
    </lineage>
</organism>
<dbReference type="AlphaFoldDB" id="A0A7S1S8C2"/>
<dbReference type="SMART" id="SM00855">
    <property type="entry name" value="PGAM"/>
    <property type="match status" value="1"/>
</dbReference>
<reference evidence="2" key="1">
    <citation type="submission" date="2021-01" db="EMBL/GenBank/DDBJ databases">
        <authorList>
            <person name="Corre E."/>
            <person name="Pelletier E."/>
            <person name="Niang G."/>
            <person name="Scheremetjew M."/>
            <person name="Finn R."/>
            <person name="Kale V."/>
            <person name="Holt S."/>
            <person name="Cochrane G."/>
            <person name="Meng A."/>
            <person name="Brown T."/>
            <person name="Cohen L."/>
        </authorList>
    </citation>
    <scope>NUCLEOTIDE SEQUENCE</scope>
    <source>
        <strain evidence="2">OF101</strain>
    </source>
</reference>
<dbReference type="PANTHER" id="PTHR16469">
    <property type="entry name" value="UBIQUITIN-ASSOCIATED AND SH3 DOMAIN-CONTAINING BA-RELATED"/>
    <property type="match status" value="1"/>
</dbReference>
<evidence type="ECO:0000256" key="1">
    <source>
        <dbReference type="SAM" id="MobiDB-lite"/>
    </source>
</evidence>
<dbReference type="Gene3D" id="3.40.50.1240">
    <property type="entry name" value="Phosphoglycerate mutase-like"/>
    <property type="match status" value="1"/>
</dbReference>
<name>A0A7S1S8C2_ALECA</name>
<dbReference type="SUPFAM" id="SSF53254">
    <property type="entry name" value="Phosphoglycerate mutase-like"/>
    <property type="match status" value="1"/>
</dbReference>
<gene>
    <name evidence="2" type="ORF">ACAT0790_LOCUS64159</name>
</gene>
<dbReference type="CDD" id="cd07067">
    <property type="entry name" value="HP_PGM_like"/>
    <property type="match status" value="1"/>
</dbReference>
<dbReference type="EMBL" id="HBGE01107560">
    <property type="protein sequence ID" value="CAD9187385.1"/>
    <property type="molecule type" value="Transcribed_RNA"/>
</dbReference>
<dbReference type="InterPro" id="IPR051710">
    <property type="entry name" value="Phosphatase_SH3-domain"/>
</dbReference>
<protein>
    <submittedName>
        <fullName evidence="2">Uncharacterized protein</fullName>
    </submittedName>
</protein>
<dbReference type="Pfam" id="PF00300">
    <property type="entry name" value="His_Phos_1"/>
    <property type="match status" value="1"/>
</dbReference>
<proteinExistence type="predicted"/>
<evidence type="ECO:0000313" key="2">
    <source>
        <dbReference type="EMBL" id="CAD9187385.1"/>
    </source>
</evidence>
<feature type="region of interest" description="Disordered" evidence="1">
    <location>
        <begin position="315"/>
        <end position="344"/>
    </location>
</feature>
<dbReference type="PANTHER" id="PTHR16469:SF27">
    <property type="entry name" value="UBIQUITIN-ASSOCIATED AND SH3 DOMAIN-CONTAINING BA-RELATED"/>
    <property type="match status" value="1"/>
</dbReference>
<dbReference type="InterPro" id="IPR029033">
    <property type="entry name" value="His_PPase_superfam"/>
</dbReference>
<accession>A0A7S1S8C2</accession>